<reference evidence="2 3" key="1">
    <citation type="submission" date="2016-02" db="EMBL/GenBank/DDBJ databases">
        <title>Genome analysis of coral dinoflagellate symbionts highlights evolutionary adaptations to a symbiotic lifestyle.</title>
        <authorList>
            <person name="Aranda M."/>
            <person name="Li Y."/>
            <person name="Liew Y.J."/>
            <person name="Baumgarten S."/>
            <person name="Simakov O."/>
            <person name="Wilson M."/>
            <person name="Piel J."/>
            <person name="Ashoor H."/>
            <person name="Bougouffa S."/>
            <person name="Bajic V.B."/>
            <person name="Ryu T."/>
            <person name="Ravasi T."/>
            <person name="Bayer T."/>
            <person name="Micklem G."/>
            <person name="Kim H."/>
            <person name="Bhak J."/>
            <person name="Lajeunesse T.C."/>
            <person name="Voolstra C.R."/>
        </authorList>
    </citation>
    <scope>NUCLEOTIDE SEQUENCE [LARGE SCALE GENOMIC DNA]</scope>
    <source>
        <strain evidence="2 3">CCMP2467</strain>
    </source>
</reference>
<dbReference type="EMBL" id="LSRX01004405">
    <property type="protein sequence ID" value="OLP74003.1"/>
    <property type="molecule type" value="Genomic_DNA"/>
</dbReference>
<protein>
    <submittedName>
        <fullName evidence="2">Uncharacterized protein</fullName>
    </submittedName>
</protein>
<comment type="caution">
    <text evidence="2">The sequence shown here is derived from an EMBL/GenBank/DDBJ whole genome shotgun (WGS) entry which is preliminary data.</text>
</comment>
<evidence type="ECO:0000313" key="3">
    <source>
        <dbReference type="Proteomes" id="UP000186817"/>
    </source>
</evidence>
<dbReference type="AlphaFoldDB" id="A0A1Q9BTI7"/>
<evidence type="ECO:0000313" key="2">
    <source>
        <dbReference type="EMBL" id="OLP74003.1"/>
    </source>
</evidence>
<keyword evidence="3" id="KW-1185">Reference proteome</keyword>
<organism evidence="2 3">
    <name type="scientific">Symbiodinium microadriaticum</name>
    <name type="common">Dinoflagellate</name>
    <name type="synonym">Zooxanthella microadriatica</name>
    <dbReference type="NCBI Taxonomy" id="2951"/>
    <lineage>
        <taxon>Eukaryota</taxon>
        <taxon>Sar</taxon>
        <taxon>Alveolata</taxon>
        <taxon>Dinophyceae</taxon>
        <taxon>Suessiales</taxon>
        <taxon>Symbiodiniaceae</taxon>
        <taxon>Symbiodinium</taxon>
    </lineage>
</organism>
<dbReference type="Proteomes" id="UP000186817">
    <property type="component" value="Unassembled WGS sequence"/>
</dbReference>
<evidence type="ECO:0000256" key="1">
    <source>
        <dbReference type="SAM" id="MobiDB-lite"/>
    </source>
</evidence>
<proteinExistence type="predicted"/>
<accession>A0A1Q9BTI7</accession>
<feature type="region of interest" description="Disordered" evidence="1">
    <location>
        <begin position="23"/>
        <end position="43"/>
    </location>
</feature>
<feature type="non-terminal residue" evidence="2">
    <location>
        <position position="43"/>
    </location>
</feature>
<sequence>MDTGFIRKQARFRLEHIGKNNVPSTISIGGGSSSAEASCENCE</sequence>
<gene>
    <name evidence="2" type="ORF">AK812_SmicGene46589</name>
</gene>
<name>A0A1Q9BTI7_SYMMI</name>